<protein>
    <submittedName>
        <fullName evidence="3">Uncharacterized protein</fullName>
    </submittedName>
</protein>
<feature type="transmembrane region" description="Helical" evidence="2">
    <location>
        <begin position="143"/>
        <end position="165"/>
    </location>
</feature>
<evidence type="ECO:0000313" key="4">
    <source>
        <dbReference type="Proteomes" id="UP001642540"/>
    </source>
</evidence>
<sequence>MKKVMKTVVRDSQQYIEELLMRGVQHHGYDSESIISSVPSLSLYAARAKQREAKRLKMAKENPNGAANSNDLSSSRAVRHFVKQLMEKQQEQAKLRYDAKLMKRKRPPKPHPSSQSEPNRDETLTIYQRDLLTRNQSRTSWTWILYCFLMFAGVLFLLGLFYLVAQKAYRVLFPNWHKNEKNSRVFFSDYVIQ</sequence>
<dbReference type="Proteomes" id="UP001642540">
    <property type="component" value="Unassembled WGS sequence"/>
</dbReference>
<evidence type="ECO:0000313" key="3">
    <source>
        <dbReference type="EMBL" id="CAL8116729.1"/>
    </source>
</evidence>
<evidence type="ECO:0000256" key="1">
    <source>
        <dbReference type="SAM" id="MobiDB-lite"/>
    </source>
</evidence>
<keyword evidence="2" id="KW-1133">Transmembrane helix</keyword>
<reference evidence="3 4" key="1">
    <citation type="submission" date="2024-08" db="EMBL/GenBank/DDBJ databases">
        <authorList>
            <person name="Cucini C."/>
            <person name="Frati F."/>
        </authorList>
    </citation>
    <scope>NUCLEOTIDE SEQUENCE [LARGE SCALE GENOMIC DNA]</scope>
</reference>
<organism evidence="3 4">
    <name type="scientific">Orchesella dallaii</name>
    <dbReference type="NCBI Taxonomy" id="48710"/>
    <lineage>
        <taxon>Eukaryota</taxon>
        <taxon>Metazoa</taxon>
        <taxon>Ecdysozoa</taxon>
        <taxon>Arthropoda</taxon>
        <taxon>Hexapoda</taxon>
        <taxon>Collembola</taxon>
        <taxon>Entomobryomorpha</taxon>
        <taxon>Entomobryoidea</taxon>
        <taxon>Orchesellidae</taxon>
        <taxon>Orchesellinae</taxon>
        <taxon>Orchesella</taxon>
    </lineage>
</organism>
<keyword evidence="2" id="KW-0812">Transmembrane</keyword>
<keyword evidence="2" id="KW-0472">Membrane</keyword>
<dbReference type="EMBL" id="CAXLJM020000053">
    <property type="protein sequence ID" value="CAL8116729.1"/>
    <property type="molecule type" value="Genomic_DNA"/>
</dbReference>
<accession>A0ABP1R565</accession>
<gene>
    <name evidence="3" type="ORF">ODALV1_LOCUS17389</name>
</gene>
<proteinExistence type="predicted"/>
<name>A0ABP1R565_9HEXA</name>
<evidence type="ECO:0000256" key="2">
    <source>
        <dbReference type="SAM" id="Phobius"/>
    </source>
</evidence>
<keyword evidence="4" id="KW-1185">Reference proteome</keyword>
<feature type="region of interest" description="Disordered" evidence="1">
    <location>
        <begin position="101"/>
        <end position="120"/>
    </location>
</feature>
<comment type="caution">
    <text evidence="3">The sequence shown here is derived from an EMBL/GenBank/DDBJ whole genome shotgun (WGS) entry which is preliminary data.</text>
</comment>